<reference evidence="2" key="1">
    <citation type="submission" date="2019-08" db="EMBL/GenBank/DDBJ databases">
        <authorList>
            <person name="Kucharzyk K."/>
            <person name="Murdoch R.W."/>
            <person name="Higgins S."/>
            <person name="Loffler F."/>
        </authorList>
    </citation>
    <scope>NUCLEOTIDE SEQUENCE</scope>
</reference>
<dbReference type="CDD" id="cd00038">
    <property type="entry name" value="CAP_ED"/>
    <property type="match status" value="1"/>
</dbReference>
<dbReference type="PROSITE" id="PS50042">
    <property type="entry name" value="CNMP_BINDING_3"/>
    <property type="match status" value="1"/>
</dbReference>
<dbReference type="SUPFAM" id="SSF51206">
    <property type="entry name" value="cAMP-binding domain-like"/>
    <property type="match status" value="1"/>
</dbReference>
<dbReference type="EMBL" id="VSSQ01002969">
    <property type="protein sequence ID" value="MPM18365.1"/>
    <property type="molecule type" value="Genomic_DNA"/>
</dbReference>
<accession>A0A644XQH1</accession>
<dbReference type="InterPro" id="IPR018490">
    <property type="entry name" value="cNMP-bd_dom_sf"/>
</dbReference>
<feature type="domain" description="Cyclic nucleotide-binding" evidence="1">
    <location>
        <begin position="16"/>
        <end position="138"/>
    </location>
</feature>
<gene>
    <name evidence="2" type="ORF">SDC9_64774</name>
</gene>
<dbReference type="PANTHER" id="PTHR23011:SF28">
    <property type="entry name" value="CYCLIC NUCLEOTIDE-BINDING DOMAIN CONTAINING PROTEIN"/>
    <property type="match status" value="1"/>
</dbReference>
<organism evidence="2">
    <name type="scientific">bioreactor metagenome</name>
    <dbReference type="NCBI Taxonomy" id="1076179"/>
    <lineage>
        <taxon>unclassified sequences</taxon>
        <taxon>metagenomes</taxon>
        <taxon>ecological metagenomes</taxon>
    </lineage>
</organism>
<sequence length="173" mass="19161">MSECTIDNDFLCKHSMFGGLVEDELLLIKQFLVEREVPAHTTLLKQGEPNNSVHFIVEGEVAIVRQSETNKKQSRIITTLHSGDSFGEMELIDIQSCAASVITTSTTKIITLSNSDLYKISMQNLKTYTMLILNLARDISRRLRSADEMLALAKNKATMPSSPHQDGAFSAGI</sequence>
<dbReference type="Gene3D" id="2.60.120.10">
    <property type="entry name" value="Jelly Rolls"/>
    <property type="match status" value="1"/>
</dbReference>
<proteinExistence type="predicted"/>
<dbReference type="InterPro" id="IPR000595">
    <property type="entry name" value="cNMP-bd_dom"/>
</dbReference>
<name>A0A644XQH1_9ZZZZ</name>
<dbReference type="Pfam" id="PF00027">
    <property type="entry name" value="cNMP_binding"/>
    <property type="match status" value="1"/>
</dbReference>
<dbReference type="AlphaFoldDB" id="A0A644XQH1"/>
<evidence type="ECO:0000313" key="2">
    <source>
        <dbReference type="EMBL" id="MPM18365.1"/>
    </source>
</evidence>
<dbReference type="InterPro" id="IPR014710">
    <property type="entry name" value="RmlC-like_jellyroll"/>
</dbReference>
<comment type="caution">
    <text evidence="2">The sequence shown here is derived from an EMBL/GenBank/DDBJ whole genome shotgun (WGS) entry which is preliminary data.</text>
</comment>
<dbReference type="PANTHER" id="PTHR23011">
    <property type="entry name" value="CYCLIC NUCLEOTIDE-BINDING DOMAIN CONTAINING PROTEIN"/>
    <property type="match status" value="1"/>
</dbReference>
<dbReference type="SMART" id="SM00100">
    <property type="entry name" value="cNMP"/>
    <property type="match status" value="1"/>
</dbReference>
<protein>
    <recommendedName>
        <fullName evidence="1">Cyclic nucleotide-binding domain-containing protein</fullName>
    </recommendedName>
</protein>
<evidence type="ECO:0000259" key="1">
    <source>
        <dbReference type="PROSITE" id="PS50042"/>
    </source>
</evidence>